<comment type="caution">
    <text evidence="2">The sequence shown here is derived from an EMBL/GenBank/DDBJ whole genome shotgun (WGS) entry which is preliminary data.</text>
</comment>
<accession>A0A811JVU6</accession>
<evidence type="ECO:0008006" key="4">
    <source>
        <dbReference type="Google" id="ProtNLM"/>
    </source>
</evidence>
<evidence type="ECO:0000313" key="3">
    <source>
        <dbReference type="Proteomes" id="UP000614601"/>
    </source>
</evidence>
<dbReference type="SUPFAM" id="SSF53474">
    <property type="entry name" value="alpha/beta-Hydrolases"/>
    <property type="match status" value="1"/>
</dbReference>
<dbReference type="Proteomes" id="UP000783686">
    <property type="component" value="Unassembled WGS sequence"/>
</dbReference>
<dbReference type="EMBL" id="CAJFDH010000001">
    <property type="protein sequence ID" value="CAD5207352.1"/>
    <property type="molecule type" value="Genomic_DNA"/>
</dbReference>
<dbReference type="EMBL" id="CAJFCW020000001">
    <property type="protein sequence ID" value="CAG9085294.1"/>
    <property type="molecule type" value="Genomic_DNA"/>
</dbReference>
<sequence length="427" mass="48191">MLKICLRLALISCAWGALLAPEGGKPVKHKPYKRQPGDPKRASNPIILIPGDGGSQLEANLTGKPSVVHYLCDSKTADYFDLWLDLSSFAPIKVDCWADNMKMVFNETTLTSEDAPGVTVRVPNFGGTDTVEWLDPGQHTYFPGRYFNYIVDALVSWGYTRSKNVIGAPYDWRKSPPELTDYYISLKTLIETTYLYNDKRRIIILAHSMGNPVMNFFYHNFVNQAWKDKYIHSHISLAGAWGGAMQIVKLYASGYNMDFYRILLPPSELRAMQRSWTSSGLLFPSNVLWPANETFAQTDAKNYTTGNVEEFFNDIGYPMGYKQYLQANVAQTLEAPGVTVHCMYGHQVQTSEYLSWAKGYFPDYQPTIVYGDGDGTVNIRSLKTCDGWKGKNQGKLVTVHEIEKADHMSILSDLRTIQLIKDVLYNG</sequence>
<dbReference type="AlphaFoldDB" id="A0A811JVU6"/>
<dbReference type="Pfam" id="PF02450">
    <property type="entry name" value="LCAT"/>
    <property type="match status" value="2"/>
</dbReference>
<evidence type="ECO:0000313" key="2">
    <source>
        <dbReference type="EMBL" id="CAD5207352.1"/>
    </source>
</evidence>
<feature type="chain" id="PRO_5036220815" description="Group XV phospholipase A2" evidence="1">
    <location>
        <begin position="17"/>
        <end position="427"/>
    </location>
</feature>
<dbReference type="InterPro" id="IPR029058">
    <property type="entry name" value="AB_hydrolase_fold"/>
</dbReference>
<dbReference type="GO" id="GO:0008374">
    <property type="term" value="F:O-acyltransferase activity"/>
    <property type="evidence" value="ECO:0007669"/>
    <property type="project" value="InterPro"/>
</dbReference>
<dbReference type="GO" id="GO:0006629">
    <property type="term" value="P:lipid metabolic process"/>
    <property type="evidence" value="ECO:0007669"/>
    <property type="project" value="InterPro"/>
</dbReference>
<reference evidence="2" key="1">
    <citation type="submission" date="2020-09" db="EMBL/GenBank/DDBJ databases">
        <authorList>
            <person name="Kikuchi T."/>
        </authorList>
    </citation>
    <scope>NUCLEOTIDE SEQUENCE</scope>
    <source>
        <strain evidence="2">SH1</strain>
    </source>
</reference>
<organism evidence="2 3">
    <name type="scientific">Bursaphelenchus okinawaensis</name>
    <dbReference type="NCBI Taxonomy" id="465554"/>
    <lineage>
        <taxon>Eukaryota</taxon>
        <taxon>Metazoa</taxon>
        <taxon>Ecdysozoa</taxon>
        <taxon>Nematoda</taxon>
        <taxon>Chromadorea</taxon>
        <taxon>Rhabditida</taxon>
        <taxon>Tylenchina</taxon>
        <taxon>Tylenchomorpha</taxon>
        <taxon>Aphelenchoidea</taxon>
        <taxon>Aphelenchoididae</taxon>
        <taxon>Bursaphelenchus</taxon>
    </lineage>
</organism>
<keyword evidence="3" id="KW-1185">Reference proteome</keyword>
<dbReference type="InterPro" id="IPR003386">
    <property type="entry name" value="LACT/PDAT_acylTrfase"/>
</dbReference>
<dbReference type="Gene3D" id="3.40.50.1820">
    <property type="entry name" value="alpha/beta hydrolase"/>
    <property type="match status" value="1"/>
</dbReference>
<name>A0A811JVU6_9BILA</name>
<dbReference type="OrthoDB" id="190846at2759"/>
<dbReference type="Proteomes" id="UP000614601">
    <property type="component" value="Unassembled WGS sequence"/>
</dbReference>
<protein>
    <recommendedName>
        <fullName evidence="4">Group XV phospholipase A2</fullName>
    </recommendedName>
</protein>
<keyword evidence="1" id="KW-0732">Signal</keyword>
<dbReference type="PANTHER" id="PTHR11440">
    <property type="entry name" value="LECITHIN-CHOLESTEROL ACYLTRANSFERASE-RELATED"/>
    <property type="match status" value="1"/>
</dbReference>
<feature type="signal peptide" evidence="1">
    <location>
        <begin position="1"/>
        <end position="16"/>
    </location>
</feature>
<evidence type="ECO:0000256" key="1">
    <source>
        <dbReference type="SAM" id="SignalP"/>
    </source>
</evidence>
<proteinExistence type="predicted"/>
<gene>
    <name evidence="2" type="ORF">BOKJ2_LOCUS2036</name>
</gene>